<reference evidence="5 6" key="1">
    <citation type="journal article" date="2018" name="Front. Microbiol.">
        <title>Genome-Wide Analysis of Corynespora cassiicola Leaf Fall Disease Putative Effectors.</title>
        <authorList>
            <person name="Lopez D."/>
            <person name="Ribeiro S."/>
            <person name="Label P."/>
            <person name="Fumanal B."/>
            <person name="Venisse J.S."/>
            <person name="Kohler A."/>
            <person name="de Oliveira R.R."/>
            <person name="Labutti K."/>
            <person name="Lipzen A."/>
            <person name="Lail K."/>
            <person name="Bauer D."/>
            <person name="Ohm R.A."/>
            <person name="Barry K.W."/>
            <person name="Spatafora J."/>
            <person name="Grigoriev I.V."/>
            <person name="Martin F.M."/>
            <person name="Pujade-Renaud V."/>
        </authorList>
    </citation>
    <scope>NUCLEOTIDE SEQUENCE [LARGE SCALE GENOMIC DNA]</scope>
    <source>
        <strain evidence="5 6">Philippines</strain>
    </source>
</reference>
<dbReference type="SFLD" id="SFLDG01020">
    <property type="entry name" value="Terpene_Cyclase_Like_2"/>
    <property type="match status" value="1"/>
</dbReference>
<proteinExistence type="inferred from homology"/>
<dbReference type="PANTHER" id="PTHR35201">
    <property type="entry name" value="TERPENE SYNTHASE"/>
    <property type="match status" value="1"/>
</dbReference>
<dbReference type="SFLD" id="SFLDS00005">
    <property type="entry name" value="Isoprenoid_Synthase_Type_I"/>
    <property type="match status" value="1"/>
</dbReference>
<evidence type="ECO:0000256" key="4">
    <source>
        <dbReference type="RuleBase" id="RU366034"/>
    </source>
</evidence>
<dbReference type="GO" id="GO:0008299">
    <property type="term" value="P:isoprenoid biosynthetic process"/>
    <property type="evidence" value="ECO:0007669"/>
    <property type="project" value="UniProtKB-ARBA"/>
</dbReference>
<evidence type="ECO:0000313" key="5">
    <source>
        <dbReference type="EMBL" id="PSN62276.1"/>
    </source>
</evidence>
<gene>
    <name evidence="5" type="ORF">BS50DRAFT_680520</name>
</gene>
<dbReference type="GO" id="GO:0010333">
    <property type="term" value="F:terpene synthase activity"/>
    <property type="evidence" value="ECO:0007669"/>
    <property type="project" value="InterPro"/>
</dbReference>
<dbReference type="Proteomes" id="UP000240883">
    <property type="component" value="Unassembled WGS sequence"/>
</dbReference>
<evidence type="ECO:0000256" key="2">
    <source>
        <dbReference type="ARBA" id="ARBA00006333"/>
    </source>
</evidence>
<evidence type="ECO:0000256" key="1">
    <source>
        <dbReference type="ARBA" id="ARBA00001946"/>
    </source>
</evidence>
<protein>
    <recommendedName>
        <fullName evidence="4">Terpene synthase</fullName>
        <ecNumber evidence="4">4.2.3.-</ecNumber>
    </recommendedName>
</protein>
<evidence type="ECO:0000313" key="6">
    <source>
        <dbReference type="Proteomes" id="UP000240883"/>
    </source>
</evidence>
<sequence>MAALDSPRQQLLSSLQGRSLHIPDLRVIFQHWPQAVSPELDGLKQDLPAKMAMLTSSSKKLARMQKAEFALFSACWWPTAALERGKILTCLCMWLFIWDDEIDAEVGRLSGDLKASQRFRDETIGYVRYCLGLGNEACNPPENQIIAFFKVIGDAALEHCTLEQREIIMKEMEFFLDTSEIEQRRRLHEGLPSVEEYISCRMGTSAVGVTSAFNEFAYGTSPLPMHVMEDTDMRALWDETNIIVWAVNDLLSLKKEIQQQTVDSLIPLLYHKSGSLDLSVALVVEAIEKAVRNFDRLAAALMDRYGQDDGVVERLRCFIEASQFNCTGNLAWSLRTGRYGVCQESIAGGVTVHLPQLG</sequence>
<dbReference type="InterPro" id="IPR008949">
    <property type="entry name" value="Isoprenoid_synthase_dom_sf"/>
</dbReference>
<dbReference type="Pfam" id="PF19086">
    <property type="entry name" value="Terpene_syn_C_2"/>
    <property type="match status" value="1"/>
</dbReference>
<name>A0A2T2NAL4_CORCC</name>
<dbReference type="STRING" id="1448308.A0A2T2NAL4"/>
<evidence type="ECO:0000256" key="3">
    <source>
        <dbReference type="ARBA" id="ARBA00022842"/>
    </source>
</evidence>
<dbReference type="AlphaFoldDB" id="A0A2T2NAL4"/>
<accession>A0A2T2NAL4</accession>
<dbReference type="OrthoDB" id="2861623at2759"/>
<comment type="similarity">
    <text evidence="2 4">Belongs to the terpene synthase family.</text>
</comment>
<dbReference type="InterPro" id="IPR034686">
    <property type="entry name" value="Terpene_cyclase-like_2"/>
</dbReference>
<dbReference type="EC" id="4.2.3.-" evidence="4"/>
<dbReference type="EMBL" id="KZ678142">
    <property type="protein sequence ID" value="PSN62276.1"/>
    <property type="molecule type" value="Genomic_DNA"/>
</dbReference>
<keyword evidence="4" id="KW-0456">Lyase</keyword>
<keyword evidence="3 4" id="KW-0460">Magnesium</keyword>
<keyword evidence="6" id="KW-1185">Reference proteome</keyword>
<comment type="cofactor">
    <cofactor evidence="1 4">
        <name>Mg(2+)</name>
        <dbReference type="ChEBI" id="CHEBI:18420"/>
    </cofactor>
</comment>
<dbReference type="SUPFAM" id="SSF48576">
    <property type="entry name" value="Terpenoid synthases"/>
    <property type="match status" value="1"/>
</dbReference>
<dbReference type="GO" id="GO:0046872">
    <property type="term" value="F:metal ion binding"/>
    <property type="evidence" value="ECO:0007669"/>
    <property type="project" value="UniProtKB-KW"/>
</dbReference>
<keyword evidence="4" id="KW-0479">Metal-binding</keyword>
<organism evidence="5 6">
    <name type="scientific">Corynespora cassiicola Philippines</name>
    <dbReference type="NCBI Taxonomy" id="1448308"/>
    <lineage>
        <taxon>Eukaryota</taxon>
        <taxon>Fungi</taxon>
        <taxon>Dikarya</taxon>
        <taxon>Ascomycota</taxon>
        <taxon>Pezizomycotina</taxon>
        <taxon>Dothideomycetes</taxon>
        <taxon>Pleosporomycetidae</taxon>
        <taxon>Pleosporales</taxon>
        <taxon>Corynesporascaceae</taxon>
        <taxon>Corynespora</taxon>
    </lineage>
</organism>
<dbReference type="Gene3D" id="1.10.600.10">
    <property type="entry name" value="Farnesyl Diphosphate Synthase"/>
    <property type="match status" value="1"/>
</dbReference>
<dbReference type="PANTHER" id="PTHR35201:SF4">
    <property type="entry name" value="BETA-PINACENE SYNTHASE-RELATED"/>
    <property type="match status" value="1"/>
</dbReference>